<dbReference type="GO" id="GO:0004792">
    <property type="term" value="F:thiosulfate-cyanide sulfurtransferase activity"/>
    <property type="evidence" value="ECO:0007669"/>
    <property type="project" value="TreeGrafter"/>
</dbReference>
<evidence type="ECO:0000259" key="1">
    <source>
        <dbReference type="Pfam" id="PF00899"/>
    </source>
</evidence>
<dbReference type="EMBL" id="KP211816">
    <property type="protein sequence ID" value="ANV79228.1"/>
    <property type="molecule type" value="Genomic_DNA"/>
</dbReference>
<dbReference type="GO" id="GO:0008641">
    <property type="term" value="F:ubiquitin-like modifier activating enzyme activity"/>
    <property type="evidence" value="ECO:0007669"/>
    <property type="project" value="InterPro"/>
</dbReference>
<dbReference type="SUPFAM" id="SSF69572">
    <property type="entry name" value="Activating enzymes of the ubiquitin-like proteins"/>
    <property type="match status" value="1"/>
</dbReference>
<dbReference type="InterPro" id="IPR035985">
    <property type="entry name" value="Ubiquitin-activating_enz"/>
</dbReference>
<dbReference type="AlphaFoldDB" id="A0A1B1TAB5"/>
<feature type="domain" description="THIF-type NAD/FAD binding fold" evidence="1">
    <location>
        <begin position="338"/>
        <end position="468"/>
    </location>
</feature>
<dbReference type="PANTHER" id="PTHR10953:SF102">
    <property type="entry name" value="ADENYLYLTRANSFERASE AND SULFURTRANSFERASE MOCS3"/>
    <property type="match status" value="1"/>
</dbReference>
<evidence type="ECO:0000313" key="2">
    <source>
        <dbReference type="EMBL" id="ANV79228.1"/>
    </source>
</evidence>
<proteinExistence type="predicted"/>
<dbReference type="InterPro" id="IPR045886">
    <property type="entry name" value="ThiF/MoeB/HesA"/>
</dbReference>
<organism evidence="2">
    <name type="scientific">uncultured Poseidoniia archaeon</name>
    <dbReference type="NCBI Taxonomy" id="1697135"/>
    <lineage>
        <taxon>Archaea</taxon>
        <taxon>Methanobacteriati</taxon>
        <taxon>Thermoplasmatota</taxon>
        <taxon>Candidatus Poseidoniia</taxon>
        <taxon>environmental samples</taxon>
    </lineage>
</organism>
<reference evidence="2" key="2">
    <citation type="submission" date="2016-12" db="EMBL/GenBank/DDBJ databases">
        <authorList>
            <person name="Song W.-J."/>
            <person name="Kurnit D.M."/>
        </authorList>
    </citation>
    <scope>NUCLEOTIDE SEQUENCE</scope>
</reference>
<dbReference type="GO" id="GO:0016779">
    <property type="term" value="F:nucleotidyltransferase activity"/>
    <property type="evidence" value="ECO:0007669"/>
    <property type="project" value="TreeGrafter"/>
</dbReference>
<dbReference type="Pfam" id="PF00899">
    <property type="entry name" value="ThiF"/>
    <property type="match status" value="2"/>
</dbReference>
<dbReference type="GO" id="GO:0005737">
    <property type="term" value="C:cytoplasm"/>
    <property type="evidence" value="ECO:0007669"/>
    <property type="project" value="TreeGrafter"/>
</dbReference>
<dbReference type="InterPro" id="IPR000594">
    <property type="entry name" value="ThiF_NAD_FAD-bd"/>
</dbReference>
<dbReference type="Gene3D" id="3.40.50.720">
    <property type="entry name" value="NAD(P)-binding Rossmann-like Domain"/>
    <property type="match status" value="1"/>
</dbReference>
<accession>A0A1B1TAB5</accession>
<feature type="domain" description="THIF-type NAD/FAD binding fold" evidence="1">
    <location>
        <begin position="232"/>
        <end position="310"/>
    </location>
</feature>
<name>A0A1B1TAB5_9ARCH</name>
<reference evidence="2" key="1">
    <citation type="journal article" date="2015" name="ISME J.">
        <title>A new class of marine Euryarchaeota group II from the Mediterranean deep chlorophyll maximum.</title>
        <authorList>
            <person name="Martin-Cuadrado A.B."/>
            <person name="Garcia-Heredia I."/>
            <person name="Molto A.G."/>
            <person name="Lopez-Ubeda R."/>
            <person name="Kimes N."/>
            <person name="Lopez-Garcia P."/>
            <person name="Moreira D."/>
            <person name="Rodriguez-Valera F."/>
        </authorList>
    </citation>
    <scope>NUCLEOTIDE SEQUENCE</scope>
</reference>
<dbReference type="PANTHER" id="PTHR10953">
    <property type="entry name" value="UBIQUITIN-ACTIVATING ENZYME E1"/>
    <property type="match status" value="1"/>
</dbReference>
<sequence>MSDIYRRQRGLVNQEKLSNLRIFFTDLETFPQHFVDSIELIGQQLGVKQFLTSEASTDSESQEFKINWSSSESIAHATYEKTSIFISYGSDGIFLDGRHSISKLPNVYQPAVSVIAACLVWNEIIRRSDCYLPVNIPKVTVSVNVRVDEPSMNGTIKELKFNLDGMKTTNTIRDIDTNLGHKRVAMRLEDDIELVQQLIGRLQVTGGIDSSEPKYPCIDFDLSNEIASIDGHVTVVGAGGLGTWVLHNLVNGIKQLQNSNLKLLIFDKDMTIEPHNLNRQVIFSQQDVGKPKIEATRKWLAAELPTASVKLAYELNDSNVAFKDEEPDLSEGGFSLDDLNIGHESIVRDYEIESDKSIFNILQDTDAVIGCLDAMRPRVLADLVSARQNKPYINGGVKGLIAQYNEFTSTNMVETYGASVAKDTKVVSCQEDGDVPVSSIVLTNALVGAFQAISAIQRLSGMPCSSISSVNWYARENEIFCNTSDFVIDRRIGVSTIAQALWPDNTKSHASGV</sequence>
<protein>
    <recommendedName>
        <fullName evidence="1">THIF-type NAD/FAD binding fold domain-containing protein</fullName>
    </recommendedName>
</protein>